<evidence type="ECO:0000256" key="10">
    <source>
        <dbReference type="ARBA" id="ARBA00012223"/>
    </source>
</evidence>
<comment type="pathway">
    <text evidence="6">Carbohydrate acid metabolism; tartrate degradation; D-glycerate from L-tartrate: step 1/1.</text>
</comment>
<dbReference type="RefSeq" id="WP_048886457.1">
    <property type="nucleotide sequence ID" value="NZ_CP011310.1"/>
</dbReference>
<dbReference type="EC" id="4.1.1.73" evidence="10"/>
<dbReference type="PROSITE" id="PS00470">
    <property type="entry name" value="IDH_IMDH"/>
    <property type="match status" value="1"/>
</dbReference>
<comment type="function">
    <text evidence="5">Has multiple catalytic activities. Apart from catalyzing the oxidation of (+)-tartrate to oxaloglycolate, also converts meso-tartrate to D-glycerate and catalyzes the oxidative decarboxylation of D-malate to pyruvate.</text>
</comment>
<evidence type="ECO:0000256" key="8">
    <source>
        <dbReference type="ARBA" id="ARBA00005110"/>
    </source>
</evidence>
<evidence type="ECO:0000256" key="13">
    <source>
        <dbReference type="ARBA" id="ARBA00022723"/>
    </source>
</evidence>
<evidence type="ECO:0000256" key="19">
    <source>
        <dbReference type="ARBA" id="ARBA00048855"/>
    </source>
</evidence>
<evidence type="ECO:0000256" key="11">
    <source>
        <dbReference type="ARBA" id="ARBA00013126"/>
    </source>
</evidence>
<evidence type="ECO:0000256" key="14">
    <source>
        <dbReference type="ARBA" id="ARBA00023002"/>
    </source>
</evidence>
<dbReference type="SMART" id="SM01329">
    <property type="entry name" value="Iso_dh"/>
    <property type="match status" value="1"/>
</dbReference>
<comment type="pathway">
    <text evidence="7">Carbohydrate acid metabolism; tartrate degradation; 2-hydroxy-3-oxosuccinate from L-tartrate: step 1/1.</text>
</comment>
<organism evidence="23 24">
    <name type="scientific">Aurantiacibacter atlanticus</name>
    <dbReference type="NCBI Taxonomy" id="1648404"/>
    <lineage>
        <taxon>Bacteria</taxon>
        <taxon>Pseudomonadati</taxon>
        <taxon>Pseudomonadota</taxon>
        <taxon>Alphaproteobacteria</taxon>
        <taxon>Sphingomonadales</taxon>
        <taxon>Erythrobacteraceae</taxon>
        <taxon>Aurantiacibacter</taxon>
    </lineage>
</organism>
<evidence type="ECO:0000256" key="5">
    <source>
        <dbReference type="ARBA" id="ARBA00004033"/>
    </source>
</evidence>
<comment type="catalytic activity">
    <reaction evidence="20">
        <text>(R)-malate + NAD(+) = pyruvate + CO2 + NADH</text>
        <dbReference type="Rhea" id="RHEA:18365"/>
        <dbReference type="ChEBI" id="CHEBI:15361"/>
        <dbReference type="ChEBI" id="CHEBI:15588"/>
        <dbReference type="ChEBI" id="CHEBI:16526"/>
        <dbReference type="ChEBI" id="CHEBI:57540"/>
        <dbReference type="ChEBI" id="CHEBI:57945"/>
        <dbReference type="EC" id="1.1.1.83"/>
    </reaction>
</comment>
<keyword evidence="15" id="KW-0520">NAD</keyword>
<dbReference type="Gene3D" id="3.40.718.10">
    <property type="entry name" value="Isopropylmalate Dehydrogenase"/>
    <property type="match status" value="1"/>
</dbReference>
<dbReference type="GO" id="GO:0051287">
    <property type="term" value="F:NAD binding"/>
    <property type="evidence" value="ECO:0007669"/>
    <property type="project" value="InterPro"/>
</dbReference>
<comment type="catalytic activity">
    <reaction evidence="19">
        <text>(2R,3S)-tartrate + NAD(+) = 2-hydroxy-3-oxosuccinate + NADH + H(+)</text>
        <dbReference type="Rhea" id="RHEA:16457"/>
        <dbReference type="ChEBI" id="CHEBI:15378"/>
        <dbReference type="ChEBI" id="CHEBI:30928"/>
        <dbReference type="ChEBI" id="CHEBI:57540"/>
        <dbReference type="ChEBI" id="CHEBI:57945"/>
        <dbReference type="ChEBI" id="CHEBI:58265"/>
        <dbReference type="EC" id="1.1.1.93"/>
    </reaction>
</comment>
<dbReference type="OrthoDB" id="9767905at2"/>
<evidence type="ECO:0000256" key="18">
    <source>
        <dbReference type="ARBA" id="ARBA00048069"/>
    </source>
</evidence>
<evidence type="ECO:0000256" key="17">
    <source>
        <dbReference type="ARBA" id="ARBA00030902"/>
    </source>
</evidence>
<dbReference type="PATRIC" id="fig|1648404.4.peg.2921"/>
<reference evidence="24" key="2">
    <citation type="submission" date="2015-04" db="EMBL/GenBank/DDBJ databases">
        <title>The complete genome sequence of Erythrobacter sp. s21-N3.</title>
        <authorList>
            <person name="Zhuang L."/>
            <person name="Liu Y."/>
            <person name="Shao Z."/>
        </authorList>
    </citation>
    <scope>NUCLEOTIDE SEQUENCE [LARGE SCALE GENOMIC DNA]</scope>
    <source>
        <strain evidence="24">s21-N3</strain>
    </source>
</reference>
<comment type="pathway">
    <text evidence="8">Carbohydrate acid metabolism; tartrate degradation; 2-hydroxy-3-oxosuccinate from meso-tartrate: step 1/1.</text>
</comment>
<evidence type="ECO:0000256" key="2">
    <source>
        <dbReference type="ARBA" id="ARBA00001936"/>
    </source>
</evidence>
<evidence type="ECO:0000256" key="9">
    <source>
        <dbReference type="ARBA" id="ARBA00007769"/>
    </source>
</evidence>
<dbReference type="EMBL" id="CP011310">
    <property type="protein sequence ID" value="AKQ42910.1"/>
    <property type="molecule type" value="Genomic_DNA"/>
</dbReference>
<evidence type="ECO:0000256" key="6">
    <source>
        <dbReference type="ARBA" id="ARBA00004803"/>
    </source>
</evidence>
<dbReference type="InterPro" id="IPR050501">
    <property type="entry name" value="ICDH/IPMDH"/>
</dbReference>
<comment type="similarity">
    <text evidence="9">Belongs to the isocitrate and isopropylmalate dehydrogenases family.</text>
</comment>
<evidence type="ECO:0000256" key="15">
    <source>
        <dbReference type="ARBA" id="ARBA00023027"/>
    </source>
</evidence>
<gene>
    <name evidence="23" type="ORF">CP97_14030</name>
</gene>
<evidence type="ECO:0000259" key="22">
    <source>
        <dbReference type="SMART" id="SM01329"/>
    </source>
</evidence>
<comment type="catalytic activity">
    <reaction evidence="21">
        <text>tartrate + NAD(+) = 2-hydroxy-3-oxosuccinate + NADH + H(+)</text>
        <dbReference type="Rhea" id="RHEA:18853"/>
        <dbReference type="ChEBI" id="CHEBI:15378"/>
        <dbReference type="ChEBI" id="CHEBI:30929"/>
        <dbReference type="ChEBI" id="CHEBI:57540"/>
        <dbReference type="ChEBI" id="CHEBI:57945"/>
        <dbReference type="ChEBI" id="CHEBI:58265"/>
        <dbReference type="EC" id="1.1.1.93"/>
    </reaction>
</comment>
<dbReference type="PANTHER" id="PTHR43275">
    <property type="entry name" value="D-MALATE DEHYDROGENASE [DECARBOXYLATING]"/>
    <property type="match status" value="1"/>
</dbReference>
<dbReference type="EC" id="1.1.1.93" evidence="12"/>
<evidence type="ECO:0000313" key="24">
    <source>
        <dbReference type="Proteomes" id="UP000059113"/>
    </source>
</evidence>
<keyword evidence="24" id="KW-1185">Reference proteome</keyword>
<proteinExistence type="inferred from homology"/>
<protein>
    <recommendedName>
        <fullName evidence="17">D-malate dehydrogenase [decarboxylating]</fullName>
        <ecNumber evidence="11">1.1.1.83</ecNumber>
        <ecNumber evidence="12">1.1.1.93</ecNumber>
        <ecNumber evidence="10">4.1.1.73</ecNumber>
    </recommendedName>
</protein>
<dbReference type="PANTHER" id="PTHR43275:SF1">
    <property type="entry name" value="D-MALATE DEHYDROGENASE [DECARBOXYLATING]"/>
    <property type="match status" value="1"/>
</dbReference>
<dbReference type="InterPro" id="IPR011829">
    <property type="entry name" value="TTC_DH"/>
</dbReference>
<comment type="catalytic activity">
    <reaction evidence="1">
        <text>(2R,3R)-tartrate + H(+) = (R)-glycerate + CO2</text>
        <dbReference type="Rhea" id="RHEA:13317"/>
        <dbReference type="ChEBI" id="CHEBI:15378"/>
        <dbReference type="ChEBI" id="CHEBI:16526"/>
        <dbReference type="ChEBI" id="CHEBI:16659"/>
        <dbReference type="ChEBI" id="CHEBI:30924"/>
        <dbReference type="EC" id="4.1.1.73"/>
    </reaction>
</comment>
<dbReference type="SUPFAM" id="SSF53659">
    <property type="entry name" value="Isocitrate/Isopropylmalate dehydrogenase-like"/>
    <property type="match status" value="1"/>
</dbReference>
<dbReference type="EC" id="1.1.1.83" evidence="11"/>
<dbReference type="GO" id="GO:0009027">
    <property type="term" value="F:tartrate dehydrogenase activity"/>
    <property type="evidence" value="ECO:0007669"/>
    <property type="project" value="UniProtKB-EC"/>
</dbReference>
<dbReference type="AlphaFoldDB" id="A0A0H4VEX9"/>
<reference evidence="23 24" key="1">
    <citation type="journal article" date="2015" name="Int. J. Syst. Evol. Microbiol.">
        <title>Erythrobacter atlanticus sp. nov., a bacterium from ocean sediment able to degrade polycyclic aromatic hydrocarbons.</title>
        <authorList>
            <person name="Zhuang L."/>
            <person name="Liu Y."/>
            <person name="Wang L."/>
            <person name="Wang W."/>
            <person name="Shao Z."/>
        </authorList>
    </citation>
    <scope>NUCLEOTIDE SEQUENCE [LARGE SCALE GENOMIC DNA]</scope>
    <source>
        <strain evidence="24">s21-N3</strain>
    </source>
</reference>
<dbReference type="NCBIfam" id="TIGR02089">
    <property type="entry name" value="TTC"/>
    <property type="match status" value="1"/>
</dbReference>
<dbReference type="GO" id="GO:0050319">
    <property type="term" value="F:tartrate decarboxylase activity"/>
    <property type="evidence" value="ECO:0007669"/>
    <property type="project" value="UniProtKB-EC"/>
</dbReference>
<evidence type="ECO:0000256" key="7">
    <source>
        <dbReference type="ARBA" id="ARBA00004981"/>
    </source>
</evidence>
<evidence type="ECO:0000313" key="23">
    <source>
        <dbReference type="EMBL" id="AKQ42910.1"/>
    </source>
</evidence>
<dbReference type="KEGG" id="ery:CP97_14030"/>
<evidence type="ECO:0000256" key="12">
    <source>
        <dbReference type="ARBA" id="ARBA00013144"/>
    </source>
</evidence>
<dbReference type="NCBIfam" id="NF006048">
    <property type="entry name" value="PRK08194.1"/>
    <property type="match status" value="1"/>
</dbReference>
<keyword evidence="16" id="KW-0464">Manganese</keyword>
<dbReference type="Pfam" id="PF00180">
    <property type="entry name" value="Iso_dh"/>
    <property type="match status" value="1"/>
</dbReference>
<dbReference type="Proteomes" id="UP000059113">
    <property type="component" value="Chromosome"/>
</dbReference>
<name>A0A0H4VEX9_9SPHN</name>
<evidence type="ECO:0000256" key="20">
    <source>
        <dbReference type="ARBA" id="ARBA00049301"/>
    </source>
</evidence>
<evidence type="ECO:0000256" key="16">
    <source>
        <dbReference type="ARBA" id="ARBA00023211"/>
    </source>
</evidence>
<feature type="domain" description="Isopropylmalate dehydrogenase-like" evidence="22">
    <location>
        <begin position="5"/>
        <end position="348"/>
    </location>
</feature>
<keyword evidence="14" id="KW-0560">Oxidoreductase</keyword>
<evidence type="ECO:0000256" key="1">
    <source>
        <dbReference type="ARBA" id="ARBA00001421"/>
    </source>
</evidence>
<evidence type="ECO:0000256" key="4">
    <source>
        <dbReference type="ARBA" id="ARBA00001958"/>
    </source>
</evidence>
<dbReference type="GO" id="GO:0000287">
    <property type="term" value="F:magnesium ion binding"/>
    <property type="evidence" value="ECO:0007669"/>
    <property type="project" value="InterPro"/>
</dbReference>
<dbReference type="UniPathway" id="UPA00839">
    <property type="reaction ID" value="UER00800"/>
</dbReference>
<comment type="cofactor">
    <cofactor evidence="4">
        <name>K(+)</name>
        <dbReference type="ChEBI" id="CHEBI:29103"/>
    </cofactor>
</comment>
<evidence type="ECO:0000256" key="3">
    <source>
        <dbReference type="ARBA" id="ARBA00001946"/>
    </source>
</evidence>
<dbReference type="GO" id="GO:0046553">
    <property type="term" value="F:D-malate dehydrogenase (decarboxylating) (NAD+) activity"/>
    <property type="evidence" value="ECO:0007669"/>
    <property type="project" value="UniProtKB-EC"/>
</dbReference>
<dbReference type="InterPro" id="IPR019818">
    <property type="entry name" value="IsoCit/isopropylmalate_DH_CS"/>
</dbReference>
<keyword evidence="13" id="KW-0479">Metal-binding</keyword>
<sequence>MKRHVIACIPGDGIGKEVLPAAMAVLKAAGEKCSFSIDVRQFDWSCETYAQTGKMMPDDGLDRLRDHDAIFLGAVGFPGVPDHISLWGLLLPIRREFDQYVNLRPVRLLPGISSPLRDKAPGSIDFWVVRENSEGEYSQIGGRTGLGDDEIVVQQAIFTRRGTDRILHYAFDFARRLDRKHVTSATKSNGLFHSMPFWDERFAAVAAENPDITTDQYHIDILAAQFVMSPERFDVVVGSNLFGDILSDLGPGITGTIAVAPSANLNPERRYPSMFEPVHGSAPDIAGQGIANPIGQIWSGAMMLEHLGEEEAAALVMQAVEAVLVDPELAKTPDLGGKSTTAVFADAVRTKLLEL</sequence>
<dbReference type="STRING" id="1648404.CP97_14030"/>
<evidence type="ECO:0000256" key="21">
    <source>
        <dbReference type="ARBA" id="ARBA00049377"/>
    </source>
</evidence>
<dbReference type="InterPro" id="IPR024084">
    <property type="entry name" value="IsoPropMal-DH-like_dom"/>
</dbReference>
<comment type="cofactor">
    <cofactor evidence="2">
        <name>Mn(2+)</name>
        <dbReference type="ChEBI" id="CHEBI:29035"/>
    </cofactor>
</comment>
<comment type="catalytic activity">
    <reaction evidence="18">
        <text>(2R,3R)-tartrate + NAD(+) = 2-hydroxy-3-oxosuccinate + NADH + H(+)</text>
        <dbReference type="Rhea" id="RHEA:15209"/>
        <dbReference type="ChEBI" id="CHEBI:15378"/>
        <dbReference type="ChEBI" id="CHEBI:30924"/>
        <dbReference type="ChEBI" id="CHEBI:57540"/>
        <dbReference type="ChEBI" id="CHEBI:57945"/>
        <dbReference type="ChEBI" id="CHEBI:58265"/>
        <dbReference type="EC" id="1.1.1.93"/>
    </reaction>
</comment>
<comment type="cofactor">
    <cofactor evidence="3">
        <name>Mg(2+)</name>
        <dbReference type="ChEBI" id="CHEBI:18420"/>
    </cofactor>
</comment>
<accession>A0A0H4VEX9</accession>